<gene>
    <name evidence="2" type="ORF">KC19_10G122500</name>
</gene>
<proteinExistence type="predicted"/>
<accession>A0A8T0GMB8</accession>
<reference evidence="2" key="1">
    <citation type="submission" date="2020-06" db="EMBL/GenBank/DDBJ databases">
        <title>WGS assembly of Ceratodon purpureus strain R40.</title>
        <authorList>
            <person name="Carey S.B."/>
            <person name="Jenkins J."/>
            <person name="Shu S."/>
            <person name="Lovell J.T."/>
            <person name="Sreedasyam A."/>
            <person name="Maumus F."/>
            <person name="Tiley G.P."/>
            <person name="Fernandez-Pozo N."/>
            <person name="Barry K."/>
            <person name="Chen C."/>
            <person name="Wang M."/>
            <person name="Lipzen A."/>
            <person name="Daum C."/>
            <person name="Saski C.A."/>
            <person name="Payton A.C."/>
            <person name="Mcbreen J.C."/>
            <person name="Conrad R.E."/>
            <person name="Kollar L.M."/>
            <person name="Olsson S."/>
            <person name="Huttunen S."/>
            <person name="Landis J.B."/>
            <person name="Wickett N.J."/>
            <person name="Johnson M.G."/>
            <person name="Rensing S.A."/>
            <person name="Grimwood J."/>
            <person name="Schmutz J."/>
            <person name="Mcdaniel S.F."/>
        </authorList>
    </citation>
    <scope>NUCLEOTIDE SEQUENCE</scope>
    <source>
        <strain evidence="2">R40</strain>
    </source>
</reference>
<feature type="chain" id="PRO_5035807989" evidence="1">
    <location>
        <begin position="29"/>
        <end position="151"/>
    </location>
</feature>
<keyword evidence="3" id="KW-1185">Reference proteome</keyword>
<evidence type="ECO:0000313" key="2">
    <source>
        <dbReference type="EMBL" id="KAG0559675.1"/>
    </source>
</evidence>
<feature type="signal peptide" evidence="1">
    <location>
        <begin position="1"/>
        <end position="28"/>
    </location>
</feature>
<evidence type="ECO:0000313" key="3">
    <source>
        <dbReference type="Proteomes" id="UP000822688"/>
    </source>
</evidence>
<comment type="caution">
    <text evidence="2">The sequence shown here is derived from an EMBL/GenBank/DDBJ whole genome shotgun (WGS) entry which is preliminary data.</text>
</comment>
<sequence>MAALRSRSGCVSLLLTVLFLTTTSFVGANFHVMNVHEFNGGQAIYLVPSNNFGCNGVQSTPIARTQYPDCSAGYLHVPDTQCGWSGVTIKPACSGNYFGKLYGNSGEEQGDCYWNDSRDTFSFTCNNGQVYDRLVCYTSMCGNQLSDTDVV</sequence>
<dbReference type="AlphaFoldDB" id="A0A8T0GMB8"/>
<name>A0A8T0GMB8_CERPU</name>
<dbReference type="Proteomes" id="UP000822688">
    <property type="component" value="Chromosome 10"/>
</dbReference>
<dbReference type="EMBL" id="CM026431">
    <property type="protein sequence ID" value="KAG0559675.1"/>
    <property type="molecule type" value="Genomic_DNA"/>
</dbReference>
<keyword evidence="1" id="KW-0732">Signal</keyword>
<protein>
    <submittedName>
        <fullName evidence="2">Uncharacterized protein</fullName>
    </submittedName>
</protein>
<evidence type="ECO:0000256" key="1">
    <source>
        <dbReference type="SAM" id="SignalP"/>
    </source>
</evidence>
<organism evidence="2 3">
    <name type="scientific">Ceratodon purpureus</name>
    <name type="common">Fire moss</name>
    <name type="synonym">Dicranum purpureum</name>
    <dbReference type="NCBI Taxonomy" id="3225"/>
    <lineage>
        <taxon>Eukaryota</taxon>
        <taxon>Viridiplantae</taxon>
        <taxon>Streptophyta</taxon>
        <taxon>Embryophyta</taxon>
        <taxon>Bryophyta</taxon>
        <taxon>Bryophytina</taxon>
        <taxon>Bryopsida</taxon>
        <taxon>Dicranidae</taxon>
        <taxon>Pseudoditrichales</taxon>
        <taxon>Ditrichaceae</taxon>
        <taxon>Ceratodon</taxon>
    </lineage>
</organism>